<accession>A0ACC1NVD3</accession>
<protein>
    <submittedName>
        <fullName evidence="1">Uncharacterized protein</fullName>
    </submittedName>
</protein>
<dbReference type="Proteomes" id="UP001144978">
    <property type="component" value="Unassembled WGS sequence"/>
</dbReference>
<evidence type="ECO:0000313" key="2">
    <source>
        <dbReference type="Proteomes" id="UP001144978"/>
    </source>
</evidence>
<reference evidence="1" key="1">
    <citation type="submission" date="2022-08" db="EMBL/GenBank/DDBJ databases">
        <title>Genome Sequence of Pycnoporus sanguineus.</title>
        <authorList>
            <person name="Buettner E."/>
        </authorList>
    </citation>
    <scope>NUCLEOTIDE SEQUENCE</scope>
    <source>
        <strain evidence="1">CG-C14</strain>
    </source>
</reference>
<sequence length="217" mass="24876">MSHPVKLDFLASLTIYHPPDPNSVSHMLTSIELRSLTLPDICYHDLPTFQSYCTIWRQSFPQLESFTCALWTLDDDFDLDDVPLWPLSSAFEKLLSLPRMRKFSVEYAHWIPLTVKNDDLIAFARAWPSLETFSITVIPFDKSCLLAGLPGLHAFAENCPKLSKLQITKINVRPEDSSHLPLHPPYPHHGLRTLDIEHGLDAETYDIVRKRLFPNLV</sequence>
<keyword evidence="2" id="KW-1185">Reference proteome</keyword>
<name>A0ACC1NVD3_9APHY</name>
<organism evidence="1 2">
    <name type="scientific">Trametes sanguinea</name>
    <dbReference type="NCBI Taxonomy" id="158606"/>
    <lineage>
        <taxon>Eukaryota</taxon>
        <taxon>Fungi</taxon>
        <taxon>Dikarya</taxon>
        <taxon>Basidiomycota</taxon>
        <taxon>Agaricomycotina</taxon>
        <taxon>Agaricomycetes</taxon>
        <taxon>Polyporales</taxon>
        <taxon>Polyporaceae</taxon>
        <taxon>Trametes</taxon>
    </lineage>
</organism>
<evidence type="ECO:0000313" key="1">
    <source>
        <dbReference type="EMBL" id="KAJ2982293.1"/>
    </source>
</evidence>
<proteinExistence type="predicted"/>
<gene>
    <name evidence="1" type="ORF">NUW54_g10769</name>
</gene>
<dbReference type="EMBL" id="JANSHE010003982">
    <property type="protein sequence ID" value="KAJ2982293.1"/>
    <property type="molecule type" value="Genomic_DNA"/>
</dbReference>
<comment type="caution">
    <text evidence="1">The sequence shown here is derived from an EMBL/GenBank/DDBJ whole genome shotgun (WGS) entry which is preliminary data.</text>
</comment>